<dbReference type="AlphaFoldDB" id="A0A0J6XYM7"/>
<dbReference type="EMBL" id="DS028093">
    <property type="protein sequence ID" value="KMP00500.1"/>
    <property type="molecule type" value="Genomic_DNA"/>
</dbReference>
<name>A0A0J6XYM7_COCIT</name>
<evidence type="ECO:0000313" key="2">
    <source>
        <dbReference type="EMBL" id="KMP00500.1"/>
    </source>
</evidence>
<feature type="compositionally biased region" description="Basic and acidic residues" evidence="1">
    <location>
        <begin position="83"/>
        <end position="93"/>
    </location>
</feature>
<sequence>MSSVFRSFGGPFPTPQGLRWGLHLTIATMEVFQKSAPTEFLLPSNCCTLAGRKGGKSPTAAGQGEERGKHRFPKGFPTARTGRAADAKPRSDCSAKPPQTAYPRKNANPPLDGQLPCAR</sequence>
<gene>
    <name evidence="2" type="ORF">CIRG_00642</name>
</gene>
<evidence type="ECO:0000313" key="3">
    <source>
        <dbReference type="Proteomes" id="UP000054565"/>
    </source>
</evidence>
<proteinExistence type="predicted"/>
<evidence type="ECO:0000256" key="1">
    <source>
        <dbReference type="SAM" id="MobiDB-lite"/>
    </source>
</evidence>
<accession>A0A0J6XYM7</accession>
<feature type="region of interest" description="Disordered" evidence="1">
    <location>
        <begin position="52"/>
        <end position="119"/>
    </location>
</feature>
<organism evidence="2 3">
    <name type="scientific">Coccidioides immitis RMSCC 2394</name>
    <dbReference type="NCBI Taxonomy" id="404692"/>
    <lineage>
        <taxon>Eukaryota</taxon>
        <taxon>Fungi</taxon>
        <taxon>Dikarya</taxon>
        <taxon>Ascomycota</taxon>
        <taxon>Pezizomycotina</taxon>
        <taxon>Eurotiomycetes</taxon>
        <taxon>Eurotiomycetidae</taxon>
        <taxon>Onygenales</taxon>
        <taxon>Onygenaceae</taxon>
        <taxon>Coccidioides</taxon>
    </lineage>
</organism>
<reference evidence="3" key="1">
    <citation type="journal article" date="2010" name="Genome Res.">
        <title>Population genomic sequencing of Coccidioides fungi reveals recent hybridization and transposon control.</title>
        <authorList>
            <person name="Neafsey D.E."/>
            <person name="Barker B.M."/>
            <person name="Sharpton T.J."/>
            <person name="Stajich J.E."/>
            <person name="Park D.J."/>
            <person name="Whiston E."/>
            <person name="Hung C.-Y."/>
            <person name="McMahan C."/>
            <person name="White J."/>
            <person name="Sykes S."/>
            <person name="Heiman D."/>
            <person name="Young S."/>
            <person name="Zeng Q."/>
            <person name="Abouelleil A."/>
            <person name="Aftuck L."/>
            <person name="Bessette D."/>
            <person name="Brown A."/>
            <person name="FitzGerald M."/>
            <person name="Lui A."/>
            <person name="Macdonald J.P."/>
            <person name="Priest M."/>
            <person name="Orbach M.J."/>
            <person name="Galgiani J.N."/>
            <person name="Kirkland T.N."/>
            <person name="Cole G.T."/>
            <person name="Birren B.W."/>
            <person name="Henn M.R."/>
            <person name="Taylor J.W."/>
            <person name="Rounsley S.D."/>
        </authorList>
    </citation>
    <scope>NUCLEOTIDE SEQUENCE [LARGE SCALE GENOMIC DNA]</scope>
    <source>
        <strain evidence="3">RMSCC 2394</strain>
    </source>
</reference>
<protein>
    <submittedName>
        <fullName evidence="2">Uncharacterized protein</fullName>
    </submittedName>
</protein>
<dbReference type="Proteomes" id="UP000054565">
    <property type="component" value="Unassembled WGS sequence"/>
</dbReference>